<evidence type="ECO:0000313" key="2">
    <source>
        <dbReference type="EMBL" id="KAF4335354.1"/>
    </source>
</evidence>
<evidence type="ECO:0000256" key="1">
    <source>
        <dbReference type="SAM" id="MobiDB-lite"/>
    </source>
</evidence>
<proteinExistence type="predicted"/>
<sequence>MDEVISIKQDWEQDRFSKFCPYSSFDSYEWTLVVRAVQRDAAQIQLPTKLEVMEFFKAGLTTSSGAKPVKDISEYEDTGAKS</sequence>
<name>A0A9P5DUL5_9HYPO</name>
<protein>
    <submittedName>
        <fullName evidence="2">Insulysin</fullName>
    </submittedName>
</protein>
<reference evidence="2" key="2">
    <citation type="submission" date="2020-02" db="EMBL/GenBank/DDBJ databases">
        <title>Identification and distribution of gene clusters putatively required for synthesis of sphingolipid metabolism inhibitors in phylogenetically diverse species of the filamentous fungus Fusarium.</title>
        <authorList>
            <person name="Kim H.-S."/>
            <person name="Busman M."/>
            <person name="Brown D.W."/>
            <person name="Divon H."/>
            <person name="Uhlig S."/>
            <person name="Proctor R.H."/>
        </authorList>
    </citation>
    <scope>NUCLEOTIDE SEQUENCE</scope>
    <source>
        <strain evidence="2">NRRL 25174</strain>
    </source>
</reference>
<dbReference type="EMBL" id="PVQB02000567">
    <property type="protein sequence ID" value="KAF4335354.1"/>
    <property type="molecule type" value="Genomic_DNA"/>
</dbReference>
<accession>A0A9P5DUL5</accession>
<comment type="caution">
    <text evidence="2">The sequence shown here is derived from an EMBL/GenBank/DDBJ whole genome shotgun (WGS) entry which is preliminary data.</text>
</comment>
<feature type="compositionally biased region" description="Basic and acidic residues" evidence="1">
    <location>
        <begin position="68"/>
        <end position="82"/>
    </location>
</feature>
<dbReference type="AlphaFoldDB" id="A0A9P5DUL5"/>
<feature type="region of interest" description="Disordered" evidence="1">
    <location>
        <begin position="63"/>
        <end position="82"/>
    </location>
</feature>
<dbReference type="Proteomes" id="UP000730481">
    <property type="component" value="Unassembled WGS sequence"/>
</dbReference>
<organism evidence="2 3">
    <name type="scientific">Fusarium beomiforme</name>
    <dbReference type="NCBI Taxonomy" id="44412"/>
    <lineage>
        <taxon>Eukaryota</taxon>
        <taxon>Fungi</taxon>
        <taxon>Dikarya</taxon>
        <taxon>Ascomycota</taxon>
        <taxon>Pezizomycotina</taxon>
        <taxon>Sordariomycetes</taxon>
        <taxon>Hypocreomycetidae</taxon>
        <taxon>Hypocreales</taxon>
        <taxon>Nectriaceae</taxon>
        <taxon>Fusarium</taxon>
        <taxon>Fusarium burgessii species complex</taxon>
    </lineage>
</organism>
<keyword evidence="3" id="KW-1185">Reference proteome</keyword>
<gene>
    <name evidence="2" type="ORF">FBEOM_10799</name>
</gene>
<evidence type="ECO:0000313" key="3">
    <source>
        <dbReference type="Proteomes" id="UP000730481"/>
    </source>
</evidence>
<reference evidence="2" key="1">
    <citation type="journal article" date="2017" name="Mycologia">
        <title>Fusarium algeriense, sp. nov., a novel toxigenic crown rot pathogen of durum wheat from Algeria is nested in the Fusarium burgessii species complex.</title>
        <authorList>
            <person name="Laraba I."/>
            <person name="Keddad A."/>
            <person name="Boureghda H."/>
            <person name="Abdallah N."/>
            <person name="Vaughan M.M."/>
            <person name="Proctor R.H."/>
            <person name="Busman M."/>
            <person name="O'Donnell K."/>
        </authorList>
    </citation>
    <scope>NUCLEOTIDE SEQUENCE</scope>
    <source>
        <strain evidence="2">NRRL 25174</strain>
    </source>
</reference>